<dbReference type="Proteomes" id="UP001485459">
    <property type="component" value="Chromosome"/>
</dbReference>
<evidence type="ECO:0000256" key="1">
    <source>
        <dbReference type="SAM" id="Phobius"/>
    </source>
</evidence>
<dbReference type="EMBL" id="CP149822">
    <property type="protein sequence ID" value="WZN41806.1"/>
    <property type="molecule type" value="Genomic_DNA"/>
</dbReference>
<keyword evidence="3" id="KW-1185">Reference proteome</keyword>
<sequence length="87" mass="9846">MQHLNWIALSIAGFLLFIGLEYLVSRRTGRNYFHFAESVANLNTGIAERLLDVFVTGLFYFFWIGFAGISPFGRSGRRGTPGFCCFL</sequence>
<evidence type="ECO:0000313" key="2">
    <source>
        <dbReference type="EMBL" id="WZN41806.1"/>
    </source>
</evidence>
<evidence type="ECO:0000313" key="3">
    <source>
        <dbReference type="Proteomes" id="UP001485459"/>
    </source>
</evidence>
<keyword evidence="1" id="KW-0472">Membrane</keyword>
<keyword evidence="1" id="KW-0812">Transmembrane</keyword>
<feature type="transmembrane region" description="Helical" evidence="1">
    <location>
        <begin position="50"/>
        <end position="69"/>
    </location>
</feature>
<protein>
    <submittedName>
        <fullName evidence="2">Uncharacterized protein</fullName>
    </submittedName>
</protein>
<organism evidence="2 3">
    <name type="scientific">Chitinophaga pollutisoli</name>
    <dbReference type="NCBI Taxonomy" id="3133966"/>
    <lineage>
        <taxon>Bacteria</taxon>
        <taxon>Pseudomonadati</taxon>
        <taxon>Bacteroidota</taxon>
        <taxon>Chitinophagia</taxon>
        <taxon>Chitinophagales</taxon>
        <taxon>Chitinophagaceae</taxon>
        <taxon>Chitinophaga</taxon>
    </lineage>
</organism>
<accession>A0ABZ2YPV0</accession>
<feature type="transmembrane region" description="Helical" evidence="1">
    <location>
        <begin position="6"/>
        <end position="24"/>
    </location>
</feature>
<proteinExistence type="predicted"/>
<dbReference type="RefSeq" id="WP_341836654.1">
    <property type="nucleotide sequence ID" value="NZ_CP149822.1"/>
</dbReference>
<gene>
    <name evidence="2" type="ORF">WJU16_01990</name>
</gene>
<reference evidence="3" key="1">
    <citation type="submission" date="2024-03" db="EMBL/GenBank/DDBJ databases">
        <title>Chitinophaga horti sp. nov., isolated from garden soil.</title>
        <authorList>
            <person name="Lee D.S."/>
            <person name="Han D.M."/>
            <person name="Baek J.H."/>
            <person name="Choi D.G."/>
            <person name="Jeon J.H."/>
            <person name="Jeon C.O."/>
        </authorList>
    </citation>
    <scope>NUCLEOTIDE SEQUENCE [LARGE SCALE GENOMIC DNA]</scope>
    <source>
        <strain evidence="3">GPA1</strain>
    </source>
</reference>
<name>A0ABZ2YPV0_9BACT</name>
<keyword evidence="1" id="KW-1133">Transmembrane helix</keyword>